<evidence type="ECO:0000256" key="5">
    <source>
        <dbReference type="ARBA" id="ARBA00022989"/>
    </source>
</evidence>
<keyword evidence="3 9" id="KW-0813">Transport</keyword>
<evidence type="ECO:0000256" key="9">
    <source>
        <dbReference type="RuleBase" id="RU362002"/>
    </source>
</evidence>
<feature type="transmembrane region" description="Helical" evidence="9">
    <location>
        <begin position="98"/>
        <end position="119"/>
    </location>
</feature>
<feature type="transmembrane region" description="Helical" evidence="9">
    <location>
        <begin position="198"/>
        <end position="217"/>
    </location>
</feature>
<dbReference type="PANTHER" id="PTHR43029:SF10">
    <property type="entry name" value="AMMONIUM TRANSPORTER MEP2"/>
    <property type="match status" value="1"/>
</dbReference>
<dbReference type="NCBIfam" id="TIGR00836">
    <property type="entry name" value="amt"/>
    <property type="match status" value="1"/>
</dbReference>
<dbReference type="STRING" id="417373.GCA_001570685_00726"/>
<keyword evidence="6 9" id="KW-0472">Membrane</keyword>
<feature type="transmembrane region" description="Helical" evidence="9">
    <location>
        <begin position="287"/>
        <end position="304"/>
    </location>
</feature>
<dbReference type="PATRIC" id="fig|1423742.4.peg.124"/>
<gene>
    <name evidence="11" type="ORF">FC21_GL000115</name>
</gene>
<proteinExistence type="inferred from homology"/>
<dbReference type="SUPFAM" id="SSF111352">
    <property type="entry name" value="Ammonium transporter"/>
    <property type="match status" value="1"/>
</dbReference>
<evidence type="ECO:0000256" key="3">
    <source>
        <dbReference type="ARBA" id="ARBA00022448"/>
    </source>
</evidence>
<dbReference type="Pfam" id="PF00909">
    <property type="entry name" value="Ammonium_transp"/>
    <property type="match status" value="1"/>
</dbReference>
<dbReference type="EMBL" id="AZGC01000049">
    <property type="protein sequence ID" value="KRL93014.1"/>
    <property type="molecule type" value="Genomic_DNA"/>
</dbReference>
<keyword evidence="7 9" id="KW-0924">Ammonia transport</keyword>
<evidence type="ECO:0000256" key="1">
    <source>
        <dbReference type="ARBA" id="ARBA00004141"/>
    </source>
</evidence>
<dbReference type="OrthoDB" id="9814202at2"/>
<feature type="transmembrane region" description="Helical" evidence="9">
    <location>
        <begin position="232"/>
        <end position="253"/>
    </location>
</feature>
<keyword evidence="4 9" id="KW-0812">Transmembrane</keyword>
<evidence type="ECO:0000256" key="2">
    <source>
        <dbReference type="ARBA" id="ARBA00005887"/>
    </source>
</evidence>
<comment type="subcellular location">
    <subcellularLocation>
        <location evidence="9">Cell membrane</location>
        <topology evidence="9">Multi-pass membrane protein</topology>
    </subcellularLocation>
    <subcellularLocation>
        <location evidence="1">Membrane</location>
        <topology evidence="1">Multi-pass membrane protein</topology>
    </subcellularLocation>
</comment>
<dbReference type="Proteomes" id="UP000051084">
    <property type="component" value="Unassembled WGS sequence"/>
</dbReference>
<feature type="transmembrane region" description="Helical" evidence="9">
    <location>
        <begin position="131"/>
        <end position="152"/>
    </location>
</feature>
<evidence type="ECO:0000256" key="7">
    <source>
        <dbReference type="ARBA" id="ARBA00023177"/>
    </source>
</evidence>
<organism evidence="11 12">
    <name type="scientific">Limosilactobacillus equigenerosi DSM 18793 = JCM 14505</name>
    <dbReference type="NCBI Taxonomy" id="1423742"/>
    <lineage>
        <taxon>Bacteria</taxon>
        <taxon>Bacillati</taxon>
        <taxon>Bacillota</taxon>
        <taxon>Bacilli</taxon>
        <taxon>Lactobacillales</taxon>
        <taxon>Lactobacillaceae</taxon>
        <taxon>Limosilactobacillus</taxon>
    </lineage>
</organism>
<dbReference type="InterPro" id="IPR029020">
    <property type="entry name" value="Ammonium/urea_transptr"/>
</dbReference>
<accession>A0A0R1UHY5</accession>
<comment type="similarity">
    <text evidence="2 9">Belongs to the ammonia transporter channel (TC 1.A.11.2) family.</text>
</comment>
<name>A0A0R1UHY5_9LACO</name>
<dbReference type="PROSITE" id="PS01219">
    <property type="entry name" value="AMMONIUM_TRANSP"/>
    <property type="match status" value="1"/>
</dbReference>
<dbReference type="RefSeq" id="WP_054653025.1">
    <property type="nucleotide sequence ID" value="NZ_AZGC01000049.1"/>
</dbReference>
<dbReference type="GO" id="GO:0005886">
    <property type="term" value="C:plasma membrane"/>
    <property type="evidence" value="ECO:0007669"/>
    <property type="project" value="UniProtKB-SubCell"/>
</dbReference>
<feature type="transmembrane region" description="Helical" evidence="9">
    <location>
        <begin position="354"/>
        <end position="374"/>
    </location>
</feature>
<evidence type="ECO:0000259" key="10">
    <source>
        <dbReference type="Pfam" id="PF00909"/>
    </source>
</evidence>
<feature type="domain" description="Ammonium transporter AmtB-like" evidence="10">
    <location>
        <begin position="10"/>
        <end position="400"/>
    </location>
</feature>
<dbReference type="Gene3D" id="1.10.3430.10">
    <property type="entry name" value="Ammonium transporter AmtB like domains"/>
    <property type="match status" value="1"/>
</dbReference>
<dbReference type="InterPro" id="IPR001905">
    <property type="entry name" value="Ammonium_transpt"/>
</dbReference>
<evidence type="ECO:0000256" key="8">
    <source>
        <dbReference type="ARBA" id="ARBA00050025"/>
    </source>
</evidence>
<keyword evidence="5 9" id="KW-1133">Transmembrane helix</keyword>
<feature type="transmembrane region" description="Helical" evidence="9">
    <location>
        <begin position="316"/>
        <end position="334"/>
    </location>
</feature>
<reference evidence="11 12" key="1">
    <citation type="journal article" date="2015" name="Genome Announc.">
        <title>Expanding the biotechnology potential of lactobacilli through comparative genomics of 213 strains and associated genera.</title>
        <authorList>
            <person name="Sun Z."/>
            <person name="Harris H.M."/>
            <person name="McCann A."/>
            <person name="Guo C."/>
            <person name="Argimon S."/>
            <person name="Zhang W."/>
            <person name="Yang X."/>
            <person name="Jeffery I.B."/>
            <person name="Cooney J.C."/>
            <person name="Kagawa T.F."/>
            <person name="Liu W."/>
            <person name="Song Y."/>
            <person name="Salvetti E."/>
            <person name="Wrobel A."/>
            <person name="Rasinkangas P."/>
            <person name="Parkhill J."/>
            <person name="Rea M.C."/>
            <person name="O'Sullivan O."/>
            <person name="Ritari J."/>
            <person name="Douillard F.P."/>
            <person name="Paul Ross R."/>
            <person name="Yang R."/>
            <person name="Briner A.E."/>
            <person name="Felis G.E."/>
            <person name="de Vos W.M."/>
            <person name="Barrangou R."/>
            <person name="Klaenhammer T.R."/>
            <person name="Caufield P.W."/>
            <person name="Cui Y."/>
            <person name="Zhang H."/>
            <person name="O'Toole P.W."/>
        </authorList>
    </citation>
    <scope>NUCLEOTIDE SEQUENCE [LARGE SCALE GENOMIC DNA]</scope>
    <source>
        <strain evidence="11 12">DSM 18793</strain>
    </source>
</reference>
<sequence>MHNLSAGDTAFMMLSTAMVCLMTPGLAMFYGGLNRKRSVLYITMQSFIAMGVVTLIWIYGGFGLAFGKDQGGVIGRMSDYFALNHVGLVPNAVHAASIPFVLFFLFQLMFCVITVPLMSGAFAERINMKGYVWLLIIWTYLVYIPVCHWVWGGGFLQKLGFVDFAGGTVIHTTAGFAALASILVLGRRKLADLPMKPSNLMAAAVGTGLLWFGWFGFNAGGAYSAGSLAAKAIANTVVGLAAGMVVWMLYALAFRHKVDFVDVLTGSVAGLATITPCAGYINPNSAVLVGAAAGIVCNICVSILEKREVDDALGVWGVHGMGGFLGTLLIGLLADKTVNGIGAGWHQFLVQAGGVVFVAVYAFVVTVIIIKVLGKLTNIKPSQQQIEDGLDREMLNENAYDL</sequence>
<keyword evidence="12" id="KW-1185">Reference proteome</keyword>
<dbReference type="AlphaFoldDB" id="A0A0R1UHY5"/>
<dbReference type="InterPro" id="IPR018047">
    <property type="entry name" value="Ammonium_transpt_CS"/>
</dbReference>
<dbReference type="GO" id="GO:0008519">
    <property type="term" value="F:ammonium channel activity"/>
    <property type="evidence" value="ECO:0007669"/>
    <property type="project" value="InterPro"/>
</dbReference>
<feature type="transmembrane region" description="Helical" evidence="9">
    <location>
        <begin position="164"/>
        <end position="186"/>
    </location>
</feature>
<evidence type="ECO:0000256" key="6">
    <source>
        <dbReference type="ARBA" id="ARBA00023136"/>
    </source>
</evidence>
<dbReference type="PANTHER" id="PTHR43029">
    <property type="entry name" value="AMMONIUM TRANSPORTER MEP2"/>
    <property type="match status" value="1"/>
</dbReference>
<dbReference type="InterPro" id="IPR024041">
    <property type="entry name" value="NH4_transpt_AmtB-like_dom"/>
</dbReference>
<feature type="transmembrane region" description="Helical" evidence="9">
    <location>
        <begin position="12"/>
        <end position="32"/>
    </location>
</feature>
<evidence type="ECO:0000313" key="12">
    <source>
        <dbReference type="Proteomes" id="UP000051084"/>
    </source>
</evidence>
<feature type="transmembrane region" description="Helical" evidence="9">
    <location>
        <begin position="39"/>
        <end position="59"/>
    </location>
</feature>
<feature type="transmembrane region" description="Helical" evidence="9">
    <location>
        <begin position="260"/>
        <end position="281"/>
    </location>
</feature>
<protein>
    <recommendedName>
        <fullName evidence="8 9">Ammonium transporter</fullName>
    </recommendedName>
</protein>
<comment type="caution">
    <text evidence="11">The sequence shown here is derived from an EMBL/GenBank/DDBJ whole genome shotgun (WGS) entry which is preliminary data.</text>
</comment>
<evidence type="ECO:0000256" key="4">
    <source>
        <dbReference type="ARBA" id="ARBA00022692"/>
    </source>
</evidence>
<evidence type="ECO:0000313" key="11">
    <source>
        <dbReference type="EMBL" id="KRL93014.1"/>
    </source>
</evidence>